<keyword evidence="3" id="KW-0904">Protein phosphatase</keyword>
<protein>
    <submittedName>
        <fullName evidence="6">Tyrosine-protein phosphatase domain-containing protein</fullName>
    </submittedName>
</protein>
<sequence length="181" mass="20516">MFVSHLGNISISPILDHLYLSGSGAITPGILKDKAITCIINVTHTEEFPTFLAEADFLRIGIDDTPRTKISDHFDIAADKIKLVKDTGGKVLVQGVSRSASLCIVYLMKYEGMSLRKAYYHVKKIRPIIAPNIGFWKQMIEYETQIYGKSSVKIEKTKYKFHYCIKFDDKTSFKQLGFIDL</sequence>
<evidence type="ECO:0000313" key="6">
    <source>
        <dbReference type="WBParaSite" id="PDA_v2.g7962.t1"/>
    </source>
</evidence>
<accession>A0A914R0M8</accession>
<evidence type="ECO:0000259" key="4">
    <source>
        <dbReference type="PROSITE" id="PS50054"/>
    </source>
</evidence>
<dbReference type="Gene3D" id="3.90.190.10">
    <property type="entry name" value="Protein tyrosine phosphatase superfamily"/>
    <property type="match status" value="1"/>
</dbReference>
<dbReference type="InterPro" id="IPR029021">
    <property type="entry name" value="Prot-tyrosine_phosphatase-like"/>
</dbReference>
<keyword evidence="5" id="KW-1185">Reference proteome</keyword>
<dbReference type="InterPro" id="IPR052103">
    <property type="entry name" value="Dual_spec_Phospatases"/>
</dbReference>
<dbReference type="AlphaFoldDB" id="A0A914R0M8"/>
<name>A0A914R0M8_9BILA</name>
<evidence type="ECO:0000256" key="1">
    <source>
        <dbReference type="ARBA" id="ARBA00008601"/>
    </source>
</evidence>
<dbReference type="CDD" id="cd14514">
    <property type="entry name" value="DUSP14-like"/>
    <property type="match status" value="1"/>
</dbReference>
<dbReference type="SMART" id="SM00195">
    <property type="entry name" value="DSPc"/>
    <property type="match status" value="1"/>
</dbReference>
<evidence type="ECO:0000313" key="5">
    <source>
        <dbReference type="Proteomes" id="UP000887578"/>
    </source>
</evidence>
<dbReference type="PANTHER" id="PTHR45961:SF6">
    <property type="entry name" value="IP21249P"/>
    <property type="match status" value="1"/>
</dbReference>
<dbReference type="SUPFAM" id="SSF52799">
    <property type="entry name" value="(Phosphotyrosine protein) phosphatases II"/>
    <property type="match status" value="1"/>
</dbReference>
<dbReference type="GO" id="GO:0004721">
    <property type="term" value="F:phosphoprotein phosphatase activity"/>
    <property type="evidence" value="ECO:0007669"/>
    <property type="project" value="UniProtKB-KW"/>
</dbReference>
<evidence type="ECO:0000256" key="3">
    <source>
        <dbReference type="ARBA" id="ARBA00022912"/>
    </source>
</evidence>
<dbReference type="Proteomes" id="UP000887578">
    <property type="component" value="Unplaced"/>
</dbReference>
<reference evidence="6" key="1">
    <citation type="submission" date="2022-11" db="UniProtKB">
        <authorList>
            <consortium name="WormBaseParasite"/>
        </authorList>
    </citation>
    <scope>IDENTIFICATION</scope>
</reference>
<dbReference type="WBParaSite" id="PDA_v2.g7962.t1">
    <property type="protein sequence ID" value="PDA_v2.g7962.t1"/>
    <property type="gene ID" value="PDA_v2.g7962"/>
</dbReference>
<dbReference type="Pfam" id="PF00782">
    <property type="entry name" value="DSPc"/>
    <property type="match status" value="1"/>
</dbReference>
<comment type="similarity">
    <text evidence="1">Belongs to the protein-tyrosine phosphatase family. Non-receptor class dual specificity subfamily.</text>
</comment>
<keyword evidence="2" id="KW-0378">Hydrolase</keyword>
<evidence type="ECO:0000256" key="2">
    <source>
        <dbReference type="ARBA" id="ARBA00022801"/>
    </source>
</evidence>
<dbReference type="InterPro" id="IPR000340">
    <property type="entry name" value="Dual-sp_phosphatase_cat-dom"/>
</dbReference>
<dbReference type="InterPro" id="IPR020422">
    <property type="entry name" value="TYR_PHOSPHATASE_DUAL_dom"/>
</dbReference>
<dbReference type="PANTHER" id="PTHR45961">
    <property type="entry name" value="IP21249P"/>
    <property type="match status" value="1"/>
</dbReference>
<organism evidence="5 6">
    <name type="scientific">Panagrolaimus davidi</name>
    <dbReference type="NCBI Taxonomy" id="227884"/>
    <lineage>
        <taxon>Eukaryota</taxon>
        <taxon>Metazoa</taxon>
        <taxon>Ecdysozoa</taxon>
        <taxon>Nematoda</taxon>
        <taxon>Chromadorea</taxon>
        <taxon>Rhabditida</taxon>
        <taxon>Tylenchina</taxon>
        <taxon>Panagrolaimomorpha</taxon>
        <taxon>Panagrolaimoidea</taxon>
        <taxon>Panagrolaimidae</taxon>
        <taxon>Panagrolaimus</taxon>
    </lineage>
</organism>
<dbReference type="PROSITE" id="PS50054">
    <property type="entry name" value="TYR_PHOSPHATASE_DUAL"/>
    <property type="match status" value="1"/>
</dbReference>
<feature type="domain" description="Tyrosine-protein phosphatase" evidence="4">
    <location>
        <begin position="10"/>
        <end position="148"/>
    </location>
</feature>
<dbReference type="GO" id="GO:0005737">
    <property type="term" value="C:cytoplasm"/>
    <property type="evidence" value="ECO:0007669"/>
    <property type="project" value="TreeGrafter"/>
</dbReference>
<proteinExistence type="inferred from homology"/>